<dbReference type="AlphaFoldDB" id="A0A7Y7PQQ5"/>
<evidence type="ECO:0000256" key="1">
    <source>
        <dbReference type="SAM" id="SignalP"/>
    </source>
</evidence>
<reference evidence="2 3" key="1">
    <citation type="submission" date="2020-05" db="EMBL/GenBank/DDBJ databases">
        <title>Hymenobacter terrestris sp. nov. and Hymenobacter lapidiphilus sp. nov., isolated from regoliths in Antarctica.</title>
        <authorList>
            <person name="Sedlacek I."/>
            <person name="Pantucek R."/>
            <person name="Zeman M."/>
            <person name="Holochova P."/>
            <person name="Kralova S."/>
            <person name="Stankova E."/>
            <person name="Sedo O."/>
            <person name="Micenkova L."/>
            <person name="Svec P."/>
            <person name="Gupta V."/>
            <person name="Sood U."/>
            <person name="Korpole U.S."/>
            <person name="Lal R."/>
        </authorList>
    </citation>
    <scope>NUCLEOTIDE SEQUENCE [LARGE SCALE GENOMIC DNA]</scope>
    <source>
        <strain evidence="2 3">P5342</strain>
    </source>
</reference>
<evidence type="ECO:0008006" key="4">
    <source>
        <dbReference type="Google" id="ProtNLM"/>
    </source>
</evidence>
<proteinExistence type="predicted"/>
<name>A0A7Y7PQQ5_9BACT</name>
<evidence type="ECO:0000313" key="3">
    <source>
        <dbReference type="Proteomes" id="UP000565521"/>
    </source>
</evidence>
<evidence type="ECO:0000313" key="2">
    <source>
        <dbReference type="EMBL" id="NVO32316.1"/>
    </source>
</evidence>
<sequence>MSKILYSACLLQVLAHATYAQTGADMLRKYQAAIGSFRTADYVVQRIDTFGNGQVWNNTGRVVLQRNPTSKLLGAAFLASRPDLAQSYFYDGTTGFELDDKAKTFILVKEPYEPSVLGSPAGQMLVEE</sequence>
<keyword evidence="1" id="KW-0732">Signal</keyword>
<accession>A0A7Y7PQQ5</accession>
<gene>
    <name evidence="2" type="ORF">HW554_13945</name>
</gene>
<protein>
    <recommendedName>
        <fullName evidence="4">Outer membrane lipoprotein carrier protein LolA</fullName>
    </recommendedName>
</protein>
<keyword evidence="3" id="KW-1185">Reference proteome</keyword>
<dbReference type="EMBL" id="JABKAU010000027">
    <property type="protein sequence ID" value="NVO32316.1"/>
    <property type="molecule type" value="Genomic_DNA"/>
</dbReference>
<feature type="chain" id="PRO_5030762879" description="Outer membrane lipoprotein carrier protein LolA" evidence="1">
    <location>
        <begin position="21"/>
        <end position="128"/>
    </location>
</feature>
<dbReference type="Proteomes" id="UP000565521">
    <property type="component" value="Unassembled WGS sequence"/>
</dbReference>
<feature type="signal peptide" evidence="1">
    <location>
        <begin position="1"/>
        <end position="20"/>
    </location>
</feature>
<comment type="caution">
    <text evidence="2">The sequence shown here is derived from an EMBL/GenBank/DDBJ whole genome shotgun (WGS) entry which is preliminary data.</text>
</comment>
<organism evidence="2 3">
    <name type="scientific">Hymenobacter lapidiphilus</name>
    <dbReference type="NCBI Taxonomy" id="2608003"/>
    <lineage>
        <taxon>Bacteria</taxon>
        <taxon>Pseudomonadati</taxon>
        <taxon>Bacteroidota</taxon>
        <taxon>Cytophagia</taxon>
        <taxon>Cytophagales</taxon>
        <taxon>Hymenobacteraceae</taxon>
        <taxon>Hymenobacter</taxon>
    </lineage>
</organism>
<dbReference type="RefSeq" id="WP_176909195.1">
    <property type="nucleotide sequence ID" value="NZ_JABKAU010000027.1"/>
</dbReference>